<evidence type="ECO:0000256" key="4">
    <source>
        <dbReference type="SAM" id="MobiDB-lite"/>
    </source>
</evidence>
<dbReference type="Gene3D" id="2.170.150.10">
    <property type="entry name" value="Metal Binding Protein, Guanine Nucleotide Exchange Factor, Chain A"/>
    <property type="match status" value="1"/>
</dbReference>
<evidence type="ECO:0000313" key="5">
    <source>
        <dbReference type="EMBL" id="KAF9581688.1"/>
    </source>
</evidence>
<keyword evidence="6" id="KW-1185">Reference proteome</keyword>
<gene>
    <name evidence="5" type="ORF">BGW38_001198</name>
</gene>
<keyword evidence="2" id="KW-0344">Guanine-nucleotide releasing factor</keyword>
<dbReference type="PANTHER" id="PTHR13276:SF0">
    <property type="entry name" value="GUANINE NUCLEOTIDE EXCHANGE FACTOR MSS4"/>
    <property type="match status" value="1"/>
</dbReference>
<dbReference type="SUPFAM" id="SSF51316">
    <property type="entry name" value="Mss4-like"/>
    <property type="match status" value="1"/>
</dbReference>
<accession>A0A9P6FTR8</accession>
<proteinExistence type="predicted"/>
<organism evidence="5 6">
    <name type="scientific">Lunasporangiospora selenospora</name>
    <dbReference type="NCBI Taxonomy" id="979761"/>
    <lineage>
        <taxon>Eukaryota</taxon>
        <taxon>Fungi</taxon>
        <taxon>Fungi incertae sedis</taxon>
        <taxon>Mucoromycota</taxon>
        <taxon>Mortierellomycotina</taxon>
        <taxon>Mortierellomycetes</taxon>
        <taxon>Mortierellales</taxon>
        <taxon>Mortierellaceae</taxon>
        <taxon>Lunasporangiospora</taxon>
    </lineage>
</organism>
<dbReference type="AlphaFoldDB" id="A0A9P6FTR8"/>
<evidence type="ECO:0000256" key="2">
    <source>
        <dbReference type="ARBA" id="ARBA00022658"/>
    </source>
</evidence>
<evidence type="ECO:0008006" key="7">
    <source>
        <dbReference type="Google" id="ProtNLM"/>
    </source>
</evidence>
<dbReference type="GO" id="GO:0006892">
    <property type="term" value="P:post-Golgi vesicle-mediated transport"/>
    <property type="evidence" value="ECO:0007669"/>
    <property type="project" value="TreeGrafter"/>
</dbReference>
<keyword evidence="3" id="KW-0653">Protein transport</keyword>
<dbReference type="GO" id="GO:0007264">
    <property type="term" value="P:small GTPase-mediated signal transduction"/>
    <property type="evidence" value="ECO:0007669"/>
    <property type="project" value="InterPro"/>
</dbReference>
<dbReference type="Proteomes" id="UP000780801">
    <property type="component" value="Unassembled WGS sequence"/>
</dbReference>
<dbReference type="PANTHER" id="PTHR13276">
    <property type="entry name" value="GUANINE NUCLEOTIDE EXCHANGE FACTOR MSS4"/>
    <property type="match status" value="1"/>
</dbReference>
<dbReference type="GO" id="GO:0005085">
    <property type="term" value="F:guanyl-nucleotide exchange factor activity"/>
    <property type="evidence" value="ECO:0007669"/>
    <property type="project" value="UniProtKB-KW"/>
</dbReference>
<dbReference type="GO" id="GO:0008270">
    <property type="term" value="F:zinc ion binding"/>
    <property type="evidence" value="ECO:0007669"/>
    <property type="project" value="TreeGrafter"/>
</dbReference>
<feature type="region of interest" description="Disordered" evidence="4">
    <location>
        <begin position="1"/>
        <end position="27"/>
    </location>
</feature>
<dbReference type="GO" id="GO:0005829">
    <property type="term" value="C:cytosol"/>
    <property type="evidence" value="ECO:0007669"/>
    <property type="project" value="TreeGrafter"/>
</dbReference>
<dbReference type="OrthoDB" id="30840at2759"/>
<reference evidence="5" key="1">
    <citation type="journal article" date="2020" name="Fungal Divers.">
        <title>Resolving the Mortierellaceae phylogeny through synthesis of multi-gene phylogenetics and phylogenomics.</title>
        <authorList>
            <person name="Vandepol N."/>
            <person name="Liber J."/>
            <person name="Desiro A."/>
            <person name="Na H."/>
            <person name="Kennedy M."/>
            <person name="Barry K."/>
            <person name="Grigoriev I.V."/>
            <person name="Miller A.N."/>
            <person name="O'Donnell K."/>
            <person name="Stajich J.E."/>
            <person name="Bonito G."/>
        </authorList>
    </citation>
    <scope>NUCLEOTIDE SEQUENCE</scope>
    <source>
        <strain evidence="5">KOD1015</strain>
    </source>
</reference>
<feature type="region of interest" description="Disordered" evidence="4">
    <location>
        <begin position="76"/>
        <end position="103"/>
    </location>
</feature>
<evidence type="ECO:0000256" key="3">
    <source>
        <dbReference type="ARBA" id="ARBA00022927"/>
    </source>
</evidence>
<protein>
    <recommendedName>
        <fullName evidence="7">Mss4-like protein</fullName>
    </recommendedName>
</protein>
<name>A0A9P6FTR8_9FUNG</name>
<comment type="caution">
    <text evidence="5">The sequence shown here is derived from an EMBL/GenBank/DDBJ whole genome shotgun (WGS) entry which is preliminary data.</text>
</comment>
<evidence type="ECO:0000313" key="6">
    <source>
        <dbReference type="Proteomes" id="UP000780801"/>
    </source>
</evidence>
<dbReference type="GO" id="GO:0016020">
    <property type="term" value="C:membrane"/>
    <property type="evidence" value="ECO:0007669"/>
    <property type="project" value="TreeGrafter"/>
</dbReference>
<sequence length="174" mass="18970">MTDASRNPGRSFGDFQEQDLIAPHPSNADTSVNRFEIYCPQSDCRCKILLASTATLEQRAKSKLSLANLPREGAAISSIEDNTAHDTATESETTPTSGAGDVAASEDTQAFWRVSDMMAFENIGFSKKLPNGIQLLSCADCDTGPLGYHETVITPGVNKEYLIALNRVRYYQQT</sequence>
<dbReference type="InterPro" id="IPR007515">
    <property type="entry name" value="Mss4"/>
</dbReference>
<dbReference type="Pfam" id="PF04421">
    <property type="entry name" value="Mss4"/>
    <property type="match status" value="1"/>
</dbReference>
<keyword evidence="1" id="KW-0813">Transport</keyword>
<dbReference type="EMBL" id="JAABOA010001368">
    <property type="protein sequence ID" value="KAF9581688.1"/>
    <property type="molecule type" value="Genomic_DNA"/>
</dbReference>
<evidence type="ECO:0000256" key="1">
    <source>
        <dbReference type="ARBA" id="ARBA00022448"/>
    </source>
</evidence>
<dbReference type="InterPro" id="IPR011323">
    <property type="entry name" value="Mss4/transl-control_tumour"/>
</dbReference>
<dbReference type="InterPro" id="IPR011057">
    <property type="entry name" value="Mss4-like_sf"/>
</dbReference>
<dbReference type="PROSITE" id="PS51796">
    <property type="entry name" value="MSS4"/>
    <property type="match status" value="1"/>
</dbReference>
<dbReference type="GO" id="GO:0015031">
    <property type="term" value="P:protein transport"/>
    <property type="evidence" value="ECO:0007669"/>
    <property type="project" value="UniProtKB-KW"/>
</dbReference>